<dbReference type="Gene3D" id="1.10.12.10">
    <property type="entry name" value="Lyase 2-enoyl-coa Hydratase, Chain A, domain 2"/>
    <property type="match status" value="1"/>
</dbReference>
<dbReference type="GO" id="GO:0006635">
    <property type="term" value="P:fatty acid beta-oxidation"/>
    <property type="evidence" value="ECO:0007669"/>
    <property type="project" value="TreeGrafter"/>
</dbReference>
<gene>
    <name evidence="3" type="ORF">HY730_02260</name>
</gene>
<sequence>MPEFTVIDYQKRNNIAKITLARPDKRNAINPDLSQELNMALLQAKEDTEVKAVVVTGAGSAFCSGIDLAFFRGVKPVEFRSFIERLYAQMTDIQRNLGKPTLASLNGPTLAAGCSIAFSCDMIIASDRTIIGYPEINVGLMPAMHLVLLPSLVGRYKAFELCLTGEPITAAEALKLGMINKVVPHSQLEAETEAMAEKLASKSPLIAKYCKDAFYHGMDMDFKKAIMDAASMLAIAVSSEDSYEGLSAFVEKRKPRWKGL</sequence>
<keyword evidence="2" id="KW-0456">Lyase</keyword>
<dbReference type="AlphaFoldDB" id="A0A933GKD2"/>
<evidence type="ECO:0000313" key="3">
    <source>
        <dbReference type="EMBL" id="MBI4595182.1"/>
    </source>
</evidence>
<comment type="caution">
    <text evidence="3">The sequence shown here is derived from an EMBL/GenBank/DDBJ whole genome shotgun (WGS) entry which is preliminary data.</text>
</comment>
<dbReference type="PANTHER" id="PTHR11941:SF54">
    <property type="entry name" value="ENOYL-COA HYDRATASE, MITOCHONDRIAL"/>
    <property type="match status" value="1"/>
</dbReference>
<accession>A0A933GKD2</accession>
<dbReference type="InterPro" id="IPR001753">
    <property type="entry name" value="Enoyl-CoA_hydra/iso"/>
</dbReference>
<name>A0A933GKD2_UNCTE</name>
<organism evidence="3 4">
    <name type="scientific">Tectimicrobiota bacterium</name>
    <dbReference type="NCBI Taxonomy" id="2528274"/>
    <lineage>
        <taxon>Bacteria</taxon>
        <taxon>Pseudomonadati</taxon>
        <taxon>Nitrospinota/Tectimicrobiota group</taxon>
        <taxon>Candidatus Tectimicrobiota</taxon>
    </lineage>
</organism>
<dbReference type="Pfam" id="PF00378">
    <property type="entry name" value="ECH_1"/>
    <property type="match status" value="1"/>
</dbReference>
<evidence type="ECO:0000256" key="2">
    <source>
        <dbReference type="ARBA" id="ARBA00023239"/>
    </source>
</evidence>
<proteinExistence type="inferred from homology"/>
<evidence type="ECO:0000256" key="1">
    <source>
        <dbReference type="ARBA" id="ARBA00005254"/>
    </source>
</evidence>
<reference evidence="3" key="1">
    <citation type="submission" date="2020-07" db="EMBL/GenBank/DDBJ databases">
        <title>Huge and variable diversity of episymbiotic CPR bacteria and DPANN archaea in groundwater ecosystems.</title>
        <authorList>
            <person name="He C.Y."/>
            <person name="Keren R."/>
            <person name="Whittaker M."/>
            <person name="Farag I.F."/>
            <person name="Doudna J."/>
            <person name="Cate J.H.D."/>
            <person name="Banfield J.F."/>
        </authorList>
    </citation>
    <scope>NUCLEOTIDE SEQUENCE</scope>
    <source>
        <strain evidence="3">NC_groundwater_1482_Ag_S-0.65um_47_24</strain>
    </source>
</reference>
<evidence type="ECO:0000313" key="4">
    <source>
        <dbReference type="Proteomes" id="UP000772181"/>
    </source>
</evidence>
<dbReference type="InterPro" id="IPR014748">
    <property type="entry name" value="Enoyl-CoA_hydra_C"/>
</dbReference>
<dbReference type="Gene3D" id="3.90.226.10">
    <property type="entry name" value="2-enoyl-CoA Hydratase, Chain A, domain 1"/>
    <property type="match status" value="1"/>
</dbReference>
<dbReference type="EMBL" id="JACQWF010000108">
    <property type="protein sequence ID" value="MBI4595182.1"/>
    <property type="molecule type" value="Genomic_DNA"/>
</dbReference>
<comment type="similarity">
    <text evidence="1">Belongs to the enoyl-CoA hydratase/isomerase family.</text>
</comment>
<dbReference type="InterPro" id="IPR029045">
    <property type="entry name" value="ClpP/crotonase-like_dom_sf"/>
</dbReference>
<dbReference type="PANTHER" id="PTHR11941">
    <property type="entry name" value="ENOYL-COA HYDRATASE-RELATED"/>
    <property type="match status" value="1"/>
</dbReference>
<dbReference type="CDD" id="cd06558">
    <property type="entry name" value="crotonase-like"/>
    <property type="match status" value="1"/>
</dbReference>
<dbReference type="SUPFAM" id="SSF52096">
    <property type="entry name" value="ClpP/crotonase"/>
    <property type="match status" value="1"/>
</dbReference>
<dbReference type="GO" id="GO:0016829">
    <property type="term" value="F:lyase activity"/>
    <property type="evidence" value="ECO:0007669"/>
    <property type="project" value="UniProtKB-KW"/>
</dbReference>
<dbReference type="Proteomes" id="UP000772181">
    <property type="component" value="Unassembled WGS sequence"/>
</dbReference>
<protein>
    <submittedName>
        <fullName evidence="3">Enoyl-CoA hydratase/isomerase family protein</fullName>
    </submittedName>
</protein>